<dbReference type="GO" id="GO:0016846">
    <property type="term" value="F:carbon-sulfur lyase activity"/>
    <property type="evidence" value="ECO:0007669"/>
    <property type="project" value="TreeGrafter"/>
</dbReference>
<dbReference type="PANTHER" id="PTHR11808:SF80">
    <property type="entry name" value="CYSTATHIONINE GAMMA-LYASE"/>
    <property type="match status" value="1"/>
</dbReference>
<dbReference type="GO" id="GO:0019346">
    <property type="term" value="P:transsulfuration"/>
    <property type="evidence" value="ECO:0007669"/>
    <property type="project" value="InterPro"/>
</dbReference>
<sequence length="132" mass="14792">MDKHCATAEKIASELNRHPKVKAVYYPGLQANSEHVVMKKQMRKAGGLLSFELNGTYEDTIRVVNQLKLIPIAVSLGDAETLIQHPASMTHAVVPKPIREEMGISDTLLRLSLGLEAWEDIWNDLKQALEYL</sequence>
<evidence type="ECO:0000256" key="2">
    <source>
        <dbReference type="ARBA" id="ARBA00022898"/>
    </source>
</evidence>
<dbReference type="eggNOG" id="COG0626">
    <property type="taxonomic scope" value="Bacteria"/>
</dbReference>
<comment type="similarity">
    <text evidence="3">Belongs to the trans-sulfuration enzymes family.</text>
</comment>
<dbReference type="PANTHER" id="PTHR11808">
    <property type="entry name" value="TRANS-SULFURATION ENZYME FAMILY MEMBER"/>
    <property type="match status" value="1"/>
</dbReference>
<dbReference type="InterPro" id="IPR015424">
    <property type="entry name" value="PyrdxlP-dep_Trfase"/>
</dbReference>
<name>W4QTS2_HALA3</name>
<dbReference type="Pfam" id="PF01053">
    <property type="entry name" value="Cys_Met_Meta_PP"/>
    <property type="match status" value="1"/>
</dbReference>
<protein>
    <submittedName>
        <fullName evidence="4">Methionine gamma-lyase</fullName>
    </submittedName>
</protein>
<accession>W4QTS2</accession>
<dbReference type="AlphaFoldDB" id="W4QTS2"/>
<dbReference type="InterPro" id="IPR015422">
    <property type="entry name" value="PyrdxlP-dep_Trfase_small"/>
</dbReference>
<dbReference type="EMBL" id="BAUV01000010">
    <property type="protein sequence ID" value="GAE34734.1"/>
    <property type="molecule type" value="Genomic_DNA"/>
</dbReference>
<dbReference type="STRING" id="1236973.JCM9157_1811"/>
<dbReference type="GO" id="GO:0009086">
    <property type="term" value="P:methionine biosynthetic process"/>
    <property type="evidence" value="ECO:0007669"/>
    <property type="project" value="UniProtKB-ARBA"/>
</dbReference>
<gene>
    <name evidence="4" type="ORF">JCM9157_1811</name>
</gene>
<dbReference type="SUPFAM" id="SSF53383">
    <property type="entry name" value="PLP-dependent transferases"/>
    <property type="match status" value="1"/>
</dbReference>
<dbReference type="FunFam" id="3.90.1150.10:FF:000033">
    <property type="entry name" value="Cystathionine gamma-synthase"/>
    <property type="match status" value="1"/>
</dbReference>
<organism evidence="4 5">
    <name type="scientific">Halalkalibacter akibai (strain ATCC 43226 / DSM 21942 / CIP 109018 / JCM 9157 / 1139)</name>
    <name type="common">Bacillus akibai</name>
    <dbReference type="NCBI Taxonomy" id="1236973"/>
    <lineage>
        <taxon>Bacteria</taxon>
        <taxon>Bacillati</taxon>
        <taxon>Bacillota</taxon>
        <taxon>Bacilli</taxon>
        <taxon>Bacillales</taxon>
        <taxon>Bacillaceae</taxon>
        <taxon>Halalkalibacter</taxon>
    </lineage>
</organism>
<comment type="cofactor">
    <cofactor evidence="1 3">
        <name>pyridoxal 5'-phosphate</name>
        <dbReference type="ChEBI" id="CHEBI:597326"/>
    </cofactor>
</comment>
<keyword evidence="2 3" id="KW-0663">Pyridoxal phosphate</keyword>
<evidence type="ECO:0000256" key="1">
    <source>
        <dbReference type="ARBA" id="ARBA00001933"/>
    </source>
</evidence>
<keyword evidence="5" id="KW-1185">Reference proteome</keyword>
<keyword evidence="4" id="KW-0456">Lyase</keyword>
<dbReference type="Proteomes" id="UP000018896">
    <property type="component" value="Unassembled WGS sequence"/>
</dbReference>
<evidence type="ECO:0000313" key="4">
    <source>
        <dbReference type="EMBL" id="GAE34734.1"/>
    </source>
</evidence>
<comment type="caution">
    <text evidence="4">The sequence shown here is derived from an EMBL/GenBank/DDBJ whole genome shotgun (WGS) entry which is preliminary data.</text>
</comment>
<evidence type="ECO:0000313" key="5">
    <source>
        <dbReference type="Proteomes" id="UP000018896"/>
    </source>
</evidence>
<dbReference type="InterPro" id="IPR000277">
    <property type="entry name" value="Cys/Met-Metab_PyrdxlP-dep_enz"/>
</dbReference>
<dbReference type="GO" id="GO:0005737">
    <property type="term" value="C:cytoplasm"/>
    <property type="evidence" value="ECO:0007669"/>
    <property type="project" value="TreeGrafter"/>
</dbReference>
<dbReference type="GO" id="GO:0030170">
    <property type="term" value="F:pyridoxal phosphate binding"/>
    <property type="evidence" value="ECO:0007669"/>
    <property type="project" value="InterPro"/>
</dbReference>
<dbReference type="Gene3D" id="3.90.1150.10">
    <property type="entry name" value="Aspartate Aminotransferase, domain 1"/>
    <property type="match status" value="1"/>
</dbReference>
<evidence type="ECO:0000256" key="3">
    <source>
        <dbReference type="RuleBase" id="RU362118"/>
    </source>
</evidence>
<proteinExistence type="inferred from homology"/>
<reference evidence="4 5" key="1">
    <citation type="journal article" date="2014" name="Genome Announc.">
        <title>Draft Genome Sequences of Three Alkaliphilic Bacillus Strains, Bacillus wakoensis JCM 9140T, Bacillus akibai JCM 9157T, and Bacillus hemicellulosilyticus JCM 9152T.</title>
        <authorList>
            <person name="Yuki M."/>
            <person name="Oshima K."/>
            <person name="Suda W."/>
            <person name="Oshida Y."/>
            <person name="Kitamura K."/>
            <person name="Iida T."/>
            <person name="Hattori M."/>
            <person name="Ohkuma M."/>
        </authorList>
    </citation>
    <scope>NUCLEOTIDE SEQUENCE [LARGE SCALE GENOMIC DNA]</scope>
    <source>
        <strain evidence="4 5">JCM 9157</strain>
    </source>
</reference>